<gene>
    <name evidence="6" type="ordered locus">Arcve_0743</name>
</gene>
<feature type="domain" description="CS" evidence="5">
    <location>
        <begin position="83"/>
        <end position="171"/>
    </location>
</feature>
<dbReference type="InterPro" id="IPR008978">
    <property type="entry name" value="HSP20-like_chaperone"/>
</dbReference>
<evidence type="ECO:0000256" key="1">
    <source>
        <dbReference type="ARBA" id="ARBA00023016"/>
    </source>
</evidence>
<dbReference type="AlphaFoldDB" id="F2KRJ6"/>
<dbReference type="InterPro" id="IPR044587">
    <property type="entry name" value="HSP21-like"/>
</dbReference>
<dbReference type="eggNOG" id="arCOG01833">
    <property type="taxonomic scope" value="Archaea"/>
</dbReference>
<dbReference type="HOGENOM" id="CLU_117605_1_0_2"/>
<evidence type="ECO:0000256" key="3">
    <source>
        <dbReference type="RuleBase" id="RU003616"/>
    </source>
</evidence>
<accession>F2KRJ6</accession>
<dbReference type="InterPro" id="IPR007052">
    <property type="entry name" value="CS_dom"/>
</dbReference>
<dbReference type="CDD" id="cd06464">
    <property type="entry name" value="ACD_sHsps-like"/>
    <property type="match status" value="1"/>
</dbReference>
<name>F2KRJ6_ARCVS</name>
<reference evidence="6 7" key="1">
    <citation type="submission" date="2011-03" db="EMBL/GenBank/DDBJ databases">
        <title>The complete genome of Archaeoglobus veneficus SNP6.</title>
        <authorList>
            <consortium name="US DOE Joint Genome Institute (JGI-PGF)"/>
            <person name="Lucas S."/>
            <person name="Copeland A."/>
            <person name="Lapidus A."/>
            <person name="Bruce D."/>
            <person name="Goodwin L."/>
            <person name="Pitluck S."/>
            <person name="Kyrpides N."/>
            <person name="Mavromatis K."/>
            <person name="Pagani I."/>
            <person name="Ivanova N."/>
            <person name="Mikhailova N."/>
            <person name="Lu M."/>
            <person name="Detter J.C."/>
            <person name="Tapia R."/>
            <person name="Han C."/>
            <person name="Land M."/>
            <person name="Hauser L."/>
            <person name="Markowitz V."/>
            <person name="Cheng J.-F."/>
            <person name="Hugenholtz P."/>
            <person name="Woyke T."/>
            <person name="Wu D."/>
            <person name="Spring S."/>
            <person name="Brambilla E."/>
            <person name="Klenk H.-P."/>
            <person name="Eisen J.A."/>
        </authorList>
    </citation>
    <scope>NUCLEOTIDE SEQUENCE [LARGE SCALE GENOMIC DNA]</scope>
    <source>
        <strain>SNP6</strain>
    </source>
</reference>
<organism evidence="6 7">
    <name type="scientific">Archaeoglobus veneficus (strain DSM 11195 / SNP6)</name>
    <dbReference type="NCBI Taxonomy" id="693661"/>
    <lineage>
        <taxon>Archaea</taxon>
        <taxon>Methanobacteriati</taxon>
        <taxon>Methanobacteriota</taxon>
        <taxon>Archaeoglobi</taxon>
        <taxon>Archaeoglobales</taxon>
        <taxon>Archaeoglobaceae</taxon>
        <taxon>Archaeoglobus</taxon>
    </lineage>
</organism>
<dbReference type="InterPro" id="IPR002068">
    <property type="entry name" value="A-crystallin/Hsp20_dom"/>
</dbReference>
<dbReference type="Pfam" id="PF00011">
    <property type="entry name" value="HSP20"/>
    <property type="match status" value="1"/>
</dbReference>
<keyword evidence="7" id="KW-1185">Reference proteome</keyword>
<dbReference type="STRING" id="693661.Arcve_0743"/>
<dbReference type="Proteomes" id="UP000008136">
    <property type="component" value="Chromosome"/>
</dbReference>
<dbReference type="KEGG" id="ave:Arcve_0743"/>
<evidence type="ECO:0000313" key="6">
    <source>
        <dbReference type="EMBL" id="AEA46761.1"/>
    </source>
</evidence>
<dbReference type="Gene3D" id="2.60.40.790">
    <property type="match status" value="1"/>
</dbReference>
<comment type="similarity">
    <text evidence="2 3">Belongs to the small heat shock protein (HSP20) family.</text>
</comment>
<dbReference type="OrthoDB" id="26084at2157"/>
<feature type="domain" description="SHSP" evidence="4">
    <location>
        <begin position="78"/>
        <end position="175"/>
    </location>
</feature>
<dbReference type="RefSeq" id="WP_013683433.1">
    <property type="nucleotide sequence ID" value="NC_015320.1"/>
</dbReference>
<dbReference type="PANTHER" id="PTHR46733:SF4">
    <property type="entry name" value="HEAT SHOCK PROTEIN 21, CHLOROPLASTIC"/>
    <property type="match status" value="1"/>
</dbReference>
<dbReference type="GO" id="GO:0009408">
    <property type="term" value="P:response to heat"/>
    <property type="evidence" value="ECO:0007669"/>
    <property type="project" value="InterPro"/>
</dbReference>
<evidence type="ECO:0000259" key="5">
    <source>
        <dbReference type="PROSITE" id="PS51203"/>
    </source>
</evidence>
<dbReference type="PANTHER" id="PTHR46733">
    <property type="entry name" value="26.5 KDA HEAT SHOCK PROTEIN, MITOCHONDRIAL"/>
    <property type="match status" value="1"/>
</dbReference>
<dbReference type="PROSITE" id="PS01031">
    <property type="entry name" value="SHSP"/>
    <property type="match status" value="1"/>
</dbReference>
<evidence type="ECO:0000259" key="4">
    <source>
        <dbReference type="PROSITE" id="PS01031"/>
    </source>
</evidence>
<dbReference type="EMBL" id="CP002588">
    <property type="protein sequence ID" value="AEA46761.1"/>
    <property type="molecule type" value="Genomic_DNA"/>
</dbReference>
<dbReference type="NCBIfam" id="NF041800">
    <property type="entry name" value="Hsp20"/>
    <property type="match status" value="1"/>
</dbReference>
<protein>
    <submittedName>
        <fullName evidence="6">CS HSP90-binding domain-containing protein</fullName>
    </submittedName>
</protein>
<dbReference type="SUPFAM" id="SSF49764">
    <property type="entry name" value="HSP20-like chaperones"/>
    <property type="match status" value="1"/>
</dbReference>
<proteinExistence type="inferred from homology"/>
<evidence type="ECO:0000256" key="2">
    <source>
        <dbReference type="PROSITE-ProRule" id="PRU00285"/>
    </source>
</evidence>
<dbReference type="PROSITE" id="PS51203">
    <property type="entry name" value="CS"/>
    <property type="match status" value="1"/>
</dbReference>
<sequence>MVWRRRKRDRDDIFDEFFGREFELFDEIFDRMMRDFDEIFRRAASGEIKPIVRGFSIRIGPDGKPEIREFGTKPEGVSQGIEERKPLIDVMETDEEVHVIAEMPGVNKDDIDVSASETSVEIKAEGENRKYYEVVDLPCEVVPDSAKARYNNGVLEIIFKKKYPKKEDRKKIKVE</sequence>
<keyword evidence="1" id="KW-0346">Stress response</keyword>
<evidence type="ECO:0000313" key="7">
    <source>
        <dbReference type="Proteomes" id="UP000008136"/>
    </source>
</evidence>
<dbReference type="GeneID" id="10393844"/>